<comment type="caution">
    <text evidence="3">The sequence shown here is derived from an EMBL/GenBank/DDBJ whole genome shotgun (WGS) entry which is preliminary data.</text>
</comment>
<dbReference type="AlphaFoldDB" id="A0A8J3PBT3"/>
<proteinExistence type="predicted"/>
<organism evidence="3 4">
    <name type="scientific">Catellatospora coxensis</name>
    <dbReference type="NCBI Taxonomy" id="310354"/>
    <lineage>
        <taxon>Bacteria</taxon>
        <taxon>Bacillati</taxon>
        <taxon>Actinomycetota</taxon>
        <taxon>Actinomycetes</taxon>
        <taxon>Micromonosporales</taxon>
        <taxon>Micromonosporaceae</taxon>
        <taxon>Catellatospora</taxon>
    </lineage>
</organism>
<dbReference type="Pfam" id="PF20005">
    <property type="entry name" value="fvmX7"/>
    <property type="match status" value="1"/>
</dbReference>
<feature type="region of interest" description="Disordered" evidence="1">
    <location>
        <begin position="513"/>
        <end position="560"/>
    </location>
</feature>
<accession>A0A8J3PBT3</accession>
<feature type="domain" description="FtsH ternary system" evidence="2">
    <location>
        <begin position="104"/>
        <end position="462"/>
    </location>
</feature>
<gene>
    <name evidence="3" type="ORF">Cco03nite_76240</name>
</gene>
<dbReference type="EMBL" id="BONI01000106">
    <property type="protein sequence ID" value="GIG10924.1"/>
    <property type="molecule type" value="Genomic_DNA"/>
</dbReference>
<protein>
    <recommendedName>
        <fullName evidence="2">FtsH ternary system domain-containing protein</fullName>
    </recommendedName>
</protein>
<feature type="region of interest" description="Disordered" evidence="1">
    <location>
        <begin position="1"/>
        <end position="41"/>
    </location>
</feature>
<sequence>MSEPQAGGFFAGLQPITNTPAPEPRPARRQPATRVTPTAPATRPVTADVAVQFTTADCALRFAADLATTAGAHDATQILRDGDTWWIAARDVDLPFARAAAHAAEGTTYLRTGDLFTRDAMISDHLASTTDRAVDLDVFEQATILDLIQQAGLQPQTPRPQREAVILLPGSVAPGVIRRAMDLDISVSYRAVSLTPLFNPPHPPPDPNLTIELVLYATQDRPIPSSLLAAIATRPLTLVTRPADTDHRVLLQRGRSASLAEHRLAALAGDDSTWILADAGYGCWRLNSHSPLVSGAELVRLGDDITLENLPSGDDRTRIEPRPVRLVPAPVRRSDVDAVLLNPADLDVLTLLLEDDPLADIAILVPGTSRHLLLAPGGILREIGIGEPLACIGPGLLYVPLGRRMSPRVPLEARQRLYQPDASHAVVVTDHSALRFDLEGRRPAWTLWVGPAPAIDQQLPADTLTVLRGIDADRTPPPAPAARPWPRPRIQPEAPADWRDEALQAESRGDLARAAALHRQHKDPRRAGHLYERAAIDGASPPPSPSRSLWNPFRRRPPAN</sequence>
<feature type="compositionally biased region" description="Low complexity" evidence="1">
    <location>
        <begin position="29"/>
        <end position="41"/>
    </location>
</feature>
<reference evidence="3 4" key="1">
    <citation type="submission" date="2021-01" db="EMBL/GenBank/DDBJ databases">
        <title>Whole genome shotgun sequence of Catellatospora coxensis NBRC 107359.</title>
        <authorList>
            <person name="Komaki H."/>
            <person name="Tamura T."/>
        </authorList>
    </citation>
    <scope>NUCLEOTIDE SEQUENCE [LARGE SCALE GENOMIC DNA]</scope>
    <source>
        <strain evidence="3 4">NBRC 107359</strain>
    </source>
</reference>
<name>A0A8J3PBT3_9ACTN</name>
<evidence type="ECO:0000313" key="3">
    <source>
        <dbReference type="EMBL" id="GIG10924.1"/>
    </source>
</evidence>
<evidence type="ECO:0000313" key="4">
    <source>
        <dbReference type="Proteomes" id="UP000630887"/>
    </source>
</evidence>
<keyword evidence="4" id="KW-1185">Reference proteome</keyword>
<feature type="region of interest" description="Disordered" evidence="1">
    <location>
        <begin position="469"/>
        <end position="493"/>
    </location>
</feature>
<evidence type="ECO:0000259" key="2">
    <source>
        <dbReference type="Pfam" id="PF20005"/>
    </source>
</evidence>
<evidence type="ECO:0000256" key="1">
    <source>
        <dbReference type="SAM" id="MobiDB-lite"/>
    </source>
</evidence>
<feature type="compositionally biased region" description="Pro residues" evidence="1">
    <location>
        <begin position="475"/>
        <end position="489"/>
    </location>
</feature>
<dbReference type="InterPro" id="IPR045486">
    <property type="entry name" value="fvmX7"/>
</dbReference>
<dbReference type="Proteomes" id="UP000630887">
    <property type="component" value="Unassembled WGS sequence"/>
</dbReference>
<feature type="compositionally biased region" description="Basic and acidic residues" evidence="1">
    <location>
        <begin position="525"/>
        <end position="535"/>
    </location>
</feature>